<name>A0A8J3PMU4_9ACTN</name>
<gene>
    <name evidence="2" type="ORF">Pfl04_30780</name>
</gene>
<dbReference type="GO" id="GO:0016810">
    <property type="term" value="F:hydrolase activity, acting on carbon-nitrogen (but not peptide) bonds"/>
    <property type="evidence" value="ECO:0007669"/>
    <property type="project" value="InterPro"/>
</dbReference>
<dbReference type="PANTHER" id="PTHR22642:SF2">
    <property type="entry name" value="PROTEIN LONG AFTER FAR-RED 3"/>
    <property type="match status" value="1"/>
</dbReference>
<keyword evidence="3" id="KW-1185">Reference proteome</keyword>
<evidence type="ECO:0000313" key="3">
    <source>
        <dbReference type="Proteomes" id="UP000653674"/>
    </source>
</evidence>
<dbReference type="RefSeq" id="WP_275408261.1">
    <property type="nucleotide sequence ID" value="NZ_BAAAQJ010000021.1"/>
</dbReference>
<accession>A0A8J3PMU4</accession>
<protein>
    <recommendedName>
        <fullName evidence="1">Amidohydrolase 3 domain-containing protein</fullName>
    </recommendedName>
</protein>
<comment type="caution">
    <text evidence="2">The sequence shown here is derived from an EMBL/GenBank/DDBJ whole genome shotgun (WGS) entry which is preliminary data.</text>
</comment>
<evidence type="ECO:0000259" key="1">
    <source>
        <dbReference type="Pfam" id="PF07969"/>
    </source>
</evidence>
<evidence type="ECO:0000313" key="2">
    <source>
        <dbReference type="EMBL" id="GIG74674.1"/>
    </source>
</evidence>
<dbReference type="EMBL" id="BONU01000021">
    <property type="protein sequence ID" value="GIG74674.1"/>
    <property type="molecule type" value="Genomic_DNA"/>
</dbReference>
<dbReference type="SUPFAM" id="SSF51338">
    <property type="entry name" value="Composite domain of metallo-dependent hydrolases"/>
    <property type="match status" value="1"/>
</dbReference>
<sequence length="544" mass="59120">MNHLLLGAVSDIGAPGRSARAVWIRDGRIVEVGGEATIDRATAEGAAIHDYGHGYLVPGFVDPHVHLEVTAVANATTLDLRFPRMRTIADVLEALAQAVARESAGTWLLGQANLFWNRKLDDRRYPTRAELDAVSTEHPIAIRAGGHVSILNSLALRMAGIAEYEDQQGMMGRAVIERDEHGDLTGLIAELDALLPIPQLVGDALTNALAVGMRDLFTRRGVTTIGEISETREGGSALRALAASGRLGTRVRQYLWAPGAFRLDELDAELAAAESITDFEVAGVKVFADGGYSSRNAAVLIPYLRTEAGQAPYGDLNLQEQDVLGLLETCHRHHVQLIIHTNGERAQQMAMAALRVFEDRQGERLPGLLRLEHFGNLMTSADTLQQFLDSSAEGVTQPAFLYSFGEHVEELLGDDVLTHRHPYRRLIDAGVRLGASSDVHLGAEPEQTNPLFGVWAALSRESHTGRVLDPDQAITGRQALEMVTLEAARSLNSDSDFGSITPGKRADIVVLEADVTAVPIEQLRSVAVREVWRDGRIVHSAEDR</sequence>
<organism evidence="2 3">
    <name type="scientific">Planosporangium flavigriseum</name>
    <dbReference type="NCBI Taxonomy" id="373681"/>
    <lineage>
        <taxon>Bacteria</taxon>
        <taxon>Bacillati</taxon>
        <taxon>Actinomycetota</taxon>
        <taxon>Actinomycetes</taxon>
        <taxon>Micromonosporales</taxon>
        <taxon>Micromonosporaceae</taxon>
        <taxon>Planosporangium</taxon>
    </lineage>
</organism>
<dbReference type="AlphaFoldDB" id="A0A8J3PMU4"/>
<dbReference type="Proteomes" id="UP000653674">
    <property type="component" value="Unassembled WGS sequence"/>
</dbReference>
<dbReference type="Gene3D" id="2.30.40.10">
    <property type="entry name" value="Urease, subunit C, domain 1"/>
    <property type="match status" value="1"/>
</dbReference>
<feature type="domain" description="Amidohydrolase 3" evidence="1">
    <location>
        <begin position="54"/>
        <end position="539"/>
    </location>
</feature>
<dbReference type="InterPro" id="IPR013108">
    <property type="entry name" value="Amidohydro_3"/>
</dbReference>
<dbReference type="Pfam" id="PF07969">
    <property type="entry name" value="Amidohydro_3"/>
    <property type="match status" value="1"/>
</dbReference>
<dbReference type="InterPro" id="IPR032466">
    <property type="entry name" value="Metal_Hydrolase"/>
</dbReference>
<reference evidence="2" key="1">
    <citation type="submission" date="2021-01" db="EMBL/GenBank/DDBJ databases">
        <title>Whole genome shotgun sequence of Planosporangium flavigriseum NBRC 105377.</title>
        <authorList>
            <person name="Komaki H."/>
            <person name="Tamura T."/>
        </authorList>
    </citation>
    <scope>NUCLEOTIDE SEQUENCE</scope>
    <source>
        <strain evidence="2">NBRC 105377</strain>
    </source>
</reference>
<proteinExistence type="predicted"/>
<dbReference type="SUPFAM" id="SSF51556">
    <property type="entry name" value="Metallo-dependent hydrolases"/>
    <property type="match status" value="1"/>
</dbReference>
<dbReference type="PANTHER" id="PTHR22642">
    <property type="entry name" value="IMIDAZOLONEPROPIONASE"/>
    <property type="match status" value="1"/>
</dbReference>
<dbReference type="Gene3D" id="3.10.310.70">
    <property type="match status" value="1"/>
</dbReference>
<dbReference type="InterPro" id="IPR011059">
    <property type="entry name" value="Metal-dep_hydrolase_composite"/>
</dbReference>
<dbReference type="Gene3D" id="3.20.20.140">
    <property type="entry name" value="Metal-dependent hydrolases"/>
    <property type="match status" value="1"/>
</dbReference>